<organism evidence="1">
    <name type="scientific">uncultured Leptolyngbya sp</name>
    <dbReference type="NCBI Taxonomy" id="332963"/>
    <lineage>
        <taxon>Bacteria</taxon>
        <taxon>Bacillati</taxon>
        <taxon>Cyanobacteriota</taxon>
        <taxon>Cyanophyceae</taxon>
        <taxon>Leptolyngbyales</taxon>
        <taxon>Leptolyngbyaceae</taxon>
        <taxon>Leptolyngbya group</taxon>
        <taxon>Leptolyngbya</taxon>
        <taxon>environmental samples</taxon>
    </lineage>
</organism>
<protein>
    <submittedName>
        <fullName evidence="1">Uncharacterized protein</fullName>
    </submittedName>
</protein>
<sequence length="46" mass="5550">MQASWDGYSAKTFEPLWAIVRDWQCYFYVTDGWSVYPGLFHQETRL</sequence>
<dbReference type="AlphaFoldDB" id="A0A6J4NXE8"/>
<accession>A0A6J4NXE8</accession>
<name>A0A6J4NXE8_9CYAN</name>
<reference evidence="1" key="1">
    <citation type="submission" date="2020-02" db="EMBL/GenBank/DDBJ databases">
        <authorList>
            <person name="Meier V. D."/>
        </authorList>
    </citation>
    <scope>NUCLEOTIDE SEQUENCE</scope>
    <source>
        <strain evidence="1">AVDCRST_MAG94</strain>
    </source>
</reference>
<gene>
    <name evidence="1" type="ORF">AVDCRST_MAG94-5887</name>
</gene>
<evidence type="ECO:0000313" key="1">
    <source>
        <dbReference type="EMBL" id="CAA9400531.1"/>
    </source>
</evidence>
<proteinExistence type="predicted"/>
<dbReference type="EMBL" id="CADCTY010002032">
    <property type="protein sequence ID" value="CAA9400531.1"/>
    <property type="molecule type" value="Genomic_DNA"/>
</dbReference>